<proteinExistence type="inferred from homology"/>
<comment type="similarity">
    <text evidence="1">Belongs to the AB hydrolase superfamily. AB hydrolase 4 family.</text>
</comment>
<name>A0A812L368_9DINO</name>
<protein>
    <recommendedName>
        <fullName evidence="4">Alpha/beta hydrolase</fullName>
    </recommendedName>
</protein>
<dbReference type="Proteomes" id="UP000601435">
    <property type="component" value="Unassembled WGS sequence"/>
</dbReference>
<evidence type="ECO:0000313" key="2">
    <source>
        <dbReference type="EMBL" id="CAE7234645.1"/>
    </source>
</evidence>
<organism evidence="2 3">
    <name type="scientific">Symbiodinium necroappetens</name>
    <dbReference type="NCBI Taxonomy" id="1628268"/>
    <lineage>
        <taxon>Eukaryota</taxon>
        <taxon>Sar</taxon>
        <taxon>Alveolata</taxon>
        <taxon>Dinophyceae</taxon>
        <taxon>Suessiales</taxon>
        <taxon>Symbiodiniaceae</taxon>
        <taxon>Symbiodinium</taxon>
    </lineage>
</organism>
<accession>A0A812L368</accession>
<reference evidence="2" key="1">
    <citation type="submission" date="2021-02" db="EMBL/GenBank/DDBJ databases">
        <authorList>
            <person name="Dougan E. K."/>
            <person name="Rhodes N."/>
            <person name="Thang M."/>
            <person name="Chan C."/>
        </authorList>
    </citation>
    <scope>NUCLEOTIDE SEQUENCE</scope>
</reference>
<dbReference type="EMBL" id="CAJNJA010008265">
    <property type="protein sequence ID" value="CAE7234645.1"/>
    <property type="molecule type" value="Genomic_DNA"/>
</dbReference>
<sequence>VEQAVVCPLHGYAAVDEYYEAVSPHAFLGQIAVPTLILHTEDDPWVPFDSSVIKQLQNPLLFAAASQRGGHLGWRSTDAGKGTWADSMAAQFIKAAASQW</sequence>
<evidence type="ECO:0000256" key="1">
    <source>
        <dbReference type="ARBA" id="ARBA00010884"/>
    </source>
</evidence>
<comment type="caution">
    <text evidence="2">The sequence shown here is derived from an EMBL/GenBank/DDBJ whole genome shotgun (WGS) entry which is preliminary data.</text>
</comment>
<dbReference type="GO" id="GO:0047372">
    <property type="term" value="F:monoacylglycerol lipase activity"/>
    <property type="evidence" value="ECO:0007669"/>
    <property type="project" value="TreeGrafter"/>
</dbReference>
<dbReference type="PANTHER" id="PTHR10794:SF63">
    <property type="entry name" value="ALPHA_BETA HYDROLASE 1, ISOFORM A"/>
    <property type="match status" value="1"/>
</dbReference>
<dbReference type="Gene3D" id="3.40.50.1820">
    <property type="entry name" value="alpha/beta hydrolase"/>
    <property type="match status" value="1"/>
</dbReference>
<dbReference type="InterPro" id="IPR050960">
    <property type="entry name" value="AB_hydrolase_4_sf"/>
</dbReference>
<dbReference type="SUPFAM" id="SSF53474">
    <property type="entry name" value="alpha/beta-Hydrolases"/>
    <property type="match status" value="1"/>
</dbReference>
<gene>
    <name evidence="2" type="ORF">SNEC2469_LOCUS3846</name>
</gene>
<evidence type="ECO:0000313" key="3">
    <source>
        <dbReference type="Proteomes" id="UP000601435"/>
    </source>
</evidence>
<feature type="non-terminal residue" evidence="2">
    <location>
        <position position="100"/>
    </location>
</feature>
<dbReference type="InterPro" id="IPR029058">
    <property type="entry name" value="AB_hydrolase_fold"/>
</dbReference>
<evidence type="ECO:0008006" key="4">
    <source>
        <dbReference type="Google" id="ProtNLM"/>
    </source>
</evidence>
<dbReference type="PANTHER" id="PTHR10794">
    <property type="entry name" value="ABHYDROLASE DOMAIN-CONTAINING PROTEIN"/>
    <property type="match status" value="1"/>
</dbReference>
<dbReference type="OrthoDB" id="247542at2759"/>
<dbReference type="AlphaFoldDB" id="A0A812L368"/>
<keyword evidence="3" id="KW-1185">Reference proteome</keyword>
<dbReference type="GO" id="GO:0034338">
    <property type="term" value="F:short-chain carboxylesterase activity"/>
    <property type="evidence" value="ECO:0007669"/>
    <property type="project" value="TreeGrafter"/>
</dbReference>